<evidence type="ECO:0000256" key="3">
    <source>
        <dbReference type="RuleBase" id="RU361235"/>
    </source>
</evidence>
<accession>A0A4R6EHL1</accession>
<evidence type="ECO:0000259" key="4">
    <source>
        <dbReference type="Pfam" id="PF00135"/>
    </source>
</evidence>
<keyword evidence="2 3" id="KW-0378">Hydrolase</keyword>
<dbReference type="InterPro" id="IPR019826">
    <property type="entry name" value="Carboxylesterase_B_AS"/>
</dbReference>
<dbReference type="PANTHER" id="PTHR43918">
    <property type="entry name" value="ACETYLCHOLINESTERASE"/>
    <property type="match status" value="1"/>
</dbReference>
<dbReference type="GO" id="GO:0052689">
    <property type="term" value="F:carboxylic ester hydrolase activity"/>
    <property type="evidence" value="ECO:0007669"/>
    <property type="project" value="TreeGrafter"/>
</dbReference>
<dbReference type="InterPro" id="IPR029058">
    <property type="entry name" value="AB_hydrolase_fold"/>
</dbReference>
<dbReference type="PANTHER" id="PTHR43918:SF4">
    <property type="entry name" value="CARBOXYLIC ESTER HYDROLASE"/>
    <property type="match status" value="1"/>
</dbReference>
<sequence>MLCLPRLGRAGEGRVVSVTGGELEGVATAVPGVDAWLGIPYAAAPVGALRWRPPQPVPPWSGTRRAERFSASPWAMPRQAQALFPQRPVVMSEDCLSVNVWAPADRAGRSRPVVVWIYGGAYVAGTSDDARYDGAHLAAQDVVFVSFNHRVGILGFLTHPELAAESPDGVSGNYALLDQIAALRWVRENIAAFGGDPERITLMGQSSGAFSVAFHLVMPRSRGLFQRAVAQSGAPLGPLNTMSMISRYRGMEEAGVEFARRLGARSIAELRRMDPFQLVQADAGRWIFHPALDGVVIPEHPFDAIAAGRVADVALLAGFNADEGALFPPLGGGTVAGLEQAVQRYCGALPADDLHHFLATTDAEAVARGRRLLADIVFNWNSSALTTAMALNRRQAVYFYHFVFRDTLPAGIPHQGRDSGEFGAFHGAEIGYALRNPETAAWPMSERRVLMTEMMSRYWLNFARGGDPNGAGLPTWPCFEPGRDTVLYLDAERTAAGPQPFRERLQALGRGWANRVLELPPSA</sequence>
<dbReference type="AlphaFoldDB" id="A0A4R6EHL1"/>
<keyword evidence="6" id="KW-1185">Reference proteome</keyword>
<dbReference type="SUPFAM" id="SSF53474">
    <property type="entry name" value="alpha/beta-Hydrolases"/>
    <property type="match status" value="1"/>
</dbReference>
<dbReference type="InterPro" id="IPR050654">
    <property type="entry name" value="AChE-related_enzymes"/>
</dbReference>
<dbReference type="EC" id="3.1.1.-" evidence="3"/>
<comment type="caution">
    <text evidence="5">The sequence shown here is derived from an EMBL/GenBank/DDBJ whole genome shotgun (WGS) entry which is preliminary data.</text>
</comment>
<organism evidence="5 6">
    <name type="scientific">Azoarcus indigens</name>
    <dbReference type="NCBI Taxonomy" id="29545"/>
    <lineage>
        <taxon>Bacteria</taxon>
        <taxon>Pseudomonadati</taxon>
        <taxon>Pseudomonadota</taxon>
        <taxon>Betaproteobacteria</taxon>
        <taxon>Rhodocyclales</taxon>
        <taxon>Zoogloeaceae</taxon>
        <taxon>Azoarcus</taxon>
    </lineage>
</organism>
<dbReference type="Proteomes" id="UP000295129">
    <property type="component" value="Unassembled WGS sequence"/>
</dbReference>
<gene>
    <name evidence="5" type="ORF">C7389_101296</name>
</gene>
<dbReference type="EMBL" id="SNVV01000001">
    <property type="protein sequence ID" value="TDN56917.1"/>
    <property type="molecule type" value="Genomic_DNA"/>
</dbReference>
<name>A0A4R6EHL1_9RHOO</name>
<evidence type="ECO:0000256" key="2">
    <source>
        <dbReference type="ARBA" id="ARBA00022801"/>
    </source>
</evidence>
<dbReference type="InterPro" id="IPR002018">
    <property type="entry name" value="CarbesteraseB"/>
</dbReference>
<evidence type="ECO:0000256" key="1">
    <source>
        <dbReference type="ARBA" id="ARBA00005964"/>
    </source>
</evidence>
<reference evidence="5 6" key="1">
    <citation type="submission" date="2019-03" db="EMBL/GenBank/DDBJ databases">
        <title>Genomic Encyclopedia of Type Strains, Phase IV (KMG-IV): sequencing the most valuable type-strain genomes for metagenomic binning, comparative biology and taxonomic classification.</title>
        <authorList>
            <person name="Goeker M."/>
        </authorList>
    </citation>
    <scope>NUCLEOTIDE SEQUENCE [LARGE SCALE GENOMIC DNA]</scope>
    <source>
        <strain evidence="5 6">DSM 12121</strain>
    </source>
</reference>
<dbReference type="Pfam" id="PF00135">
    <property type="entry name" value="COesterase"/>
    <property type="match status" value="1"/>
</dbReference>
<dbReference type="PROSITE" id="PS00122">
    <property type="entry name" value="CARBOXYLESTERASE_B_1"/>
    <property type="match status" value="1"/>
</dbReference>
<proteinExistence type="inferred from homology"/>
<protein>
    <recommendedName>
        <fullName evidence="3">Carboxylic ester hydrolase</fullName>
        <ecNumber evidence="3">3.1.1.-</ecNumber>
    </recommendedName>
</protein>
<evidence type="ECO:0000313" key="6">
    <source>
        <dbReference type="Proteomes" id="UP000295129"/>
    </source>
</evidence>
<dbReference type="Gene3D" id="3.40.50.1820">
    <property type="entry name" value="alpha/beta hydrolase"/>
    <property type="match status" value="1"/>
</dbReference>
<comment type="similarity">
    <text evidence="1 3">Belongs to the type-B carboxylesterase/lipase family.</text>
</comment>
<feature type="domain" description="Carboxylesterase type B" evidence="4">
    <location>
        <begin position="14"/>
        <end position="496"/>
    </location>
</feature>
<evidence type="ECO:0000313" key="5">
    <source>
        <dbReference type="EMBL" id="TDN56917.1"/>
    </source>
</evidence>